<dbReference type="GO" id="GO:0005886">
    <property type="term" value="C:plasma membrane"/>
    <property type="evidence" value="ECO:0007669"/>
    <property type="project" value="UniProtKB-ARBA"/>
</dbReference>
<evidence type="ECO:0000256" key="5">
    <source>
        <dbReference type="ARBA" id="ARBA00022989"/>
    </source>
</evidence>
<name>A0A0B7NQN5_9FUNG</name>
<reference evidence="8 9" key="1">
    <citation type="submission" date="2014-09" db="EMBL/GenBank/DDBJ databases">
        <authorList>
            <person name="Ellenberger Sabrina"/>
        </authorList>
    </citation>
    <scope>NUCLEOTIDE SEQUENCE [LARGE SCALE GENOMIC DNA]</scope>
    <source>
        <strain evidence="8 9">CBS 412.66</strain>
    </source>
</reference>
<dbReference type="InterPro" id="IPR006043">
    <property type="entry name" value="NCS2"/>
</dbReference>
<feature type="transmembrane region" description="Helical" evidence="7">
    <location>
        <begin position="287"/>
        <end position="308"/>
    </location>
</feature>
<evidence type="ECO:0000256" key="3">
    <source>
        <dbReference type="ARBA" id="ARBA00022448"/>
    </source>
</evidence>
<keyword evidence="5 7" id="KW-1133">Transmembrane helix</keyword>
<evidence type="ECO:0008006" key="10">
    <source>
        <dbReference type="Google" id="ProtNLM"/>
    </source>
</evidence>
<feature type="transmembrane region" description="Helical" evidence="7">
    <location>
        <begin position="390"/>
        <end position="412"/>
    </location>
</feature>
<dbReference type="EMBL" id="LN734067">
    <property type="protein sequence ID" value="CEP19772.1"/>
    <property type="molecule type" value="Genomic_DNA"/>
</dbReference>
<feature type="transmembrane region" description="Helical" evidence="7">
    <location>
        <begin position="96"/>
        <end position="113"/>
    </location>
</feature>
<dbReference type="Pfam" id="PF00860">
    <property type="entry name" value="Xan_ur_permease"/>
    <property type="match status" value="1"/>
</dbReference>
<dbReference type="PANTHER" id="PTHR42810:SF2">
    <property type="entry name" value="PURINE PERMEASE C1399.01C-RELATED"/>
    <property type="match status" value="1"/>
</dbReference>
<keyword evidence="3" id="KW-0813">Transport</keyword>
<evidence type="ECO:0000256" key="2">
    <source>
        <dbReference type="ARBA" id="ARBA00008821"/>
    </source>
</evidence>
<comment type="subcellular location">
    <subcellularLocation>
        <location evidence="1">Membrane</location>
        <topology evidence="1">Multi-pass membrane protein</topology>
    </subcellularLocation>
</comment>
<gene>
    <name evidence="8" type="primary">PARPA_14088.1 scaffold 47526</name>
</gene>
<evidence type="ECO:0000256" key="6">
    <source>
        <dbReference type="ARBA" id="ARBA00023136"/>
    </source>
</evidence>
<dbReference type="NCBIfam" id="TIGR00801">
    <property type="entry name" value="ncs2"/>
    <property type="match status" value="1"/>
</dbReference>
<dbReference type="AlphaFoldDB" id="A0A0B7NQN5"/>
<dbReference type="PANTHER" id="PTHR42810">
    <property type="entry name" value="PURINE PERMEASE C1399.01C-RELATED"/>
    <property type="match status" value="1"/>
</dbReference>
<feature type="transmembrane region" description="Helical" evidence="7">
    <location>
        <begin position="358"/>
        <end position="378"/>
    </location>
</feature>
<keyword evidence="4 7" id="KW-0812">Transmembrane</keyword>
<sequence length="495" mass="53065">MEKYPHDFDPALAEKYSQGSSNGNDDVNESTATSHRFFSKHTLLHYFPRYKLKTSGAIYIDERPPIYQCVLMGIQHVLAMFGSTVLAPLMMGFDTNTALFFSGVGTIIFYIFTGGKVPSYVGSSFGFIGVVVSATGYNYTPGSGRNEYADIACGGILICGIVYGAIGLVVFFAGSGWIDVIMPPVVTGTVITTIGIHLSTSAFQSATQTSVDGWMAFTTVMLISLVSIYAPGMLKRMPILIGMVIGYLIYFGVGYSGHGPAIDYTELYATPWFAAPTFVKPKFEGQAISMIVPVCVVLLAENLGHIKAVGAMTEKPLDKYLGRAILGDAVATIVSAAGGGPGTTTYSENIGVMAVTQIFSTLIFLVAAVIAIFLGFIQKFGAAIHTIPEGVFGGLSIILFGLIAVSGARIWVENEVDFKDSRNMLVAGVPIIIGAAMQTTLKWGNFQLDGIGLPTYSAILLYQVLRGWDNLRDLFSRKKKTRAMSVNSQQTSAVV</sequence>
<dbReference type="STRING" id="35722.A0A0B7NQN5"/>
<evidence type="ECO:0000313" key="9">
    <source>
        <dbReference type="Proteomes" id="UP000054107"/>
    </source>
</evidence>
<proteinExistence type="inferred from homology"/>
<comment type="similarity">
    <text evidence="2">Belongs to the nucleobase:cation symporter-2 (NCS2) (TC 2.A.40) family.</text>
</comment>
<feature type="transmembrane region" description="Helical" evidence="7">
    <location>
        <begin position="320"/>
        <end position="338"/>
    </location>
</feature>
<feature type="transmembrane region" description="Helical" evidence="7">
    <location>
        <begin position="239"/>
        <end position="257"/>
    </location>
</feature>
<feature type="transmembrane region" description="Helical" evidence="7">
    <location>
        <begin position="151"/>
        <end position="174"/>
    </location>
</feature>
<accession>A0A0B7NQN5</accession>
<dbReference type="OrthoDB" id="1641903at2759"/>
<feature type="transmembrane region" description="Helical" evidence="7">
    <location>
        <begin position="213"/>
        <end position="232"/>
    </location>
</feature>
<dbReference type="InterPro" id="IPR006042">
    <property type="entry name" value="Xan_ur_permease"/>
</dbReference>
<organism evidence="8 9">
    <name type="scientific">Parasitella parasitica</name>
    <dbReference type="NCBI Taxonomy" id="35722"/>
    <lineage>
        <taxon>Eukaryota</taxon>
        <taxon>Fungi</taxon>
        <taxon>Fungi incertae sedis</taxon>
        <taxon>Mucoromycota</taxon>
        <taxon>Mucoromycotina</taxon>
        <taxon>Mucoromycetes</taxon>
        <taxon>Mucorales</taxon>
        <taxon>Mucorineae</taxon>
        <taxon>Mucoraceae</taxon>
        <taxon>Parasitella</taxon>
    </lineage>
</organism>
<evidence type="ECO:0000256" key="4">
    <source>
        <dbReference type="ARBA" id="ARBA00022692"/>
    </source>
</evidence>
<evidence type="ECO:0000256" key="1">
    <source>
        <dbReference type="ARBA" id="ARBA00004141"/>
    </source>
</evidence>
<evidence type="ECO:0000256" key="7">
    <source>
        <dbReference type="SAM" id="Phobius"/>
    </source>
</evidence>
<keyword evidence="9" id="KW-1185">Reference proteome</keyword>
<evidence type="ECO:0000313" key="8">
    <source>
        <dbReference type="EMBL" id="CEP19772.1"/>
    </source>
</evidence>
<feature type="transmembrane region" description="Helical" evidence="7">
    <location>
        <begin position="119"/>
        <end position="139"/>
    </location>
</feature>
<keyword evidence="6 7" id="KW-0472">Membrane</keyword>
<dbReference type="GO" id="GO:0042907">
    <property type="term" value="F:xanthine transmembrane transporter activity"/>
    <property type="evidence" value="ECO:0007669"/>
    <property type="project" value="TreeGrafter"/>
</dbReference>
<dbReference type="Proteomes" id="UP000054107">
    <property type="component" value="Unassembled WGS sequence"/>
</dbReference>
<protein>
    <recommendedName>
        <fullName evidence="10">Xanthine/uracil permease</fullName>
    </recommendedName>
</protein>